<evidence type="ECO:0000313" key="2">
    <source>
        <dbReference type="Proteomes" id="UP001239265"/>
    </source>
</evidence>
<organism evidence="1 2">
    <name type="scientific">Elizabethkingia miricola</name>
    <name type="common">Chryseobacterium miricola</name>
    <dbReference type="NCBI Taxonomy" id="172045"/>
    <lineage>
        <taxon>Bacteria</taxon>
        <taxon>Pseudomonadati</taxon>
        <taxon>Bacteroidota</taxon>
        <taxon>Flavobacteriia</taxon>
        <taxon>Flavobacteriales</taxon>
        <taxon>Weeksellaceae</taxon>
        <taxon>Elizabethkingia</taxon>
    </lineage>
</organism>
<comment type="caution">
    <text evidence="1">The sequence shown here is derived from an EMBL/GenBank/DDBJ whole genome shotgun (WGS) entry which is preliminary data.</text>
</comment>
<sequence length="52" mass="5827">MKKIDRKNLSSITGGDWGNQQGLCRINGQFQPWPCNQRCPNGLIPLCSPPEE</sequence>
<dbReference type="KEGG" id="elb:VO54_02790"/>
<dbReference type="Proteomes" id="UP001239265">
    <property type="component" value="Unassembled WGS sequence"/>
</dbReference>
<protein>
    <recommendedName>
        <fullName evidence="3">Bacteriocin</fullName>
    </recommendedName>
</protein>
<dbReference type="EMBL" id="JAUCQJ010000003">
    <property type="protein sequence ID" value="MDQ8749152.1"/>
    <property type="molecule type" value="Genomic_DNA"/>
</dbReference>
<accession>A0ABD5B6W2</accession>
<evidence type="ECO:0008006" key="3">
    <source>
        <dbReference type="Google" id="ProtNLM"/>
    </source>
</evidence>
<gene>
    <name evidence="1" type="ORF">QT385_10915</name>
</gene>
<dbReference type="RefSeq" id="WP_164474716.1">
    <property type="nucleotide sequence ID" value="NZ_CP040516.1"/>
</dbReference>
<evidence type="ECO:0000313" key="1">
    <source>
        <dbReference type="EMBL" id="MDQ8749152.1"/>
    </source>
</evidence>
<name>A0ABD5B6W2_ELIMR</name>
<reference evidence="1 2" key="1">
    <citation type="submission" date="2023-06" db="EMBL/GenBank/DDBJ databases">
        <title>Nosocomial Elizabethkingia miricola genome.</title>
        <authorList>
            <person name="Morgado S."/>
            <person name="Fonseca E."/>
            <person name="Freitas F."/>
            <person name="Vicente A.C."/>
        </authorList>
    </citation>
    <scope>NUCLEOTIDE SEQUENCE [LARGE SCALE GENOMIC DNA]</scope>
    <source>
        <strain evidence="1 2">EM15</strain>
    </source>
</reference>
<dbReference type="AlphaFoldDB" id="A0ABD5B6W2"/>
<proteinExistence type="predicted"/>